<dbReference type="Gene3D" id="3.90.1580.10">
    <property type="entry name" value="paralog of FGE (formylglycine-generating enzyme)"/>
    <property type="match status" value="1"/>
</dbReference>
<dbReference type="SUPFAM" id="SSF56436">
    <property type="entry name" value="C-type lectin-like"/>
    <property type="match status" value="1"/>
</dbReference>
<organism evidence="1 2">
    <name type="scientific">Veillonella fallax</name>
    <dbReference type="NCBI Taxonomy" id="2881272"/>
    <lineage>
        <taxon>Bacteria</taxon>
        <taxon>Bacillati</taxon>
        <taxon>Bacillota</taxon>
        <taxon>Negativicutes</taxon>
        <taxon>Veillonellales</taxon>
        <taxon>Veillonellaceae</taxon>
        <taxon>Veillonella</taxon>
    </lineage>
</organism>
<sequence length="358" mass="41969">MKLMNPIPIKKLYNPQYDLLSTSDRMELLNKIGKMYNLELICFKEFTAFGKSTYTAVYRSHDGIDFVFVPGDTVTLGFDFKNKPFQDIFNDENLAELAYPFVEGYEEEIFSEDDVQTKISEILEDEEVLSNIETYFKYNFTQEDEFVIHPLLVQKEYSETCWIPISDETLRQNKEWQQMIEKAESEGLSEIMIHNTICLYKTDDSNWCGKLYEETTFKKLLQDIKDNRYSLPTQREWEYLAGKGCRTIFPWGNNIDFSMNLKHMEWMDNDGDYTLEKENFFGLVIGDDPYCREIVYDNDVFSYKGGDGGRNICGGLGVLWGYLPVSPYFQDSEMVIGNNINGGYDFFRRVIRINDNMK</sequence>
<dbReference type="EMBL" id="JAJEQD010000007">
    <property type="protein sequence ID" value="MCC2156494.1"/>
    <property type="molecule type" value="Genomic_DNA"/>
</dbReference>
<dbReference type="Proteomes" id="UP001198241">
    <property type="component" value="Unassembled WGS sequence"/>
</dbReference>
<evidence type="ECO:0000313" key="1">
    <source>
        <dbReference type="EMBL" id="MCC2156494.1"/>
    </source>
</evidence>
<protein>
    <recommendedName>
        <fullName evidence="3">Sulfatase-modifying factor enzyme domain-containing protein</fullName>
    </recommendedName>
</protein>
<gene>
    <name evidence="1" type="ORF">LKD20_04950</name>
</gene>
<proteinExistence type="predicted"/>
<evidence type="ECO:0000313" key="2">
    <source>
        <dbReference type="Proteomes" id="UP001198241"/>
    </source>
</evidence>
<comment type="caution">
    <text evidence="1">The sequence shown here is derived from an EMBL/GenBank/DDBJ whole genome shotgun (WGS) entry which is preliminary data.</text>
</comment>
<accession>A0ABS8F4D5</accession>
<dbReference type="InterPro" id="IPR016187">
    <property type="entry name" value="CTDL_fold"/>
</dbReference>
<keyword evidence="2" id="KW-1185">Reference proteome</keyword>
<dbReference type="InterPro" id="IPR042095">
    <property type="entry name" value="SUMF_sf"/>
</dbReference>
<reference evidence="1 2" key="1">
    <citation type="submission" date="2021-10" db="EMBL/GenBank/DDBJ databases">
        <title>Anaerobic single-cell dispensing facilitates the cultivation of human gut bacteria.</title>
        <authorList>
            <person name="Afrizal A."/>
        </authorList>
    </citation>
    <scope>NUCLEOTIDE SEQUENCE [LARGE SCALE GENOMIC DNA]</scope>
    <source>
        <strain evidence="1 2">CLA-AA-H247</strain>
    </source>
</reference>
<name>A0ABS8F4D5_9FIRM</name>
<evidence type="ECO:0008006" key="3">
    <source>
        <dbReference type="Google" id="ProtNLM"/>
    </source>
</evidence>